<evidence type="ECO:0000259" key="6">
    <source>
        <dbReference type="Pfam" id="PF08281"/>
    </source>
</evidence>
<dbReference type="EMBL" id="JBHRTI010000007">
    <property type="protein sequence ID" value="MFC3148554.1"/>
    <property type="molecule type" value="Genomic_DNA"/>
</dbReference>
<dbReference type="Proteomes" id="UP001595556">
    <property type="component" value="Unassembled WGS sequence"/>
</dbReference>
<dbReference type="CDD" id="cd06171">
    <property type="entry name" value="Sigma70_r4"/>
    <property type="match status" value="1"/>
</dbReference>
<evidence type="ECO:0000256" key="1">
    <source>
        <dbReference type="ARBA" id="ARBA00010641"/>
    </source>
</evidence>
<evidence type="ECO:0000256" key="3">
    <source>
        <dbReference type="ARBA" id="ARBA00023082"/>
    </source>
</evidence>
<evidence type="ECO:0000256" key="2">
    <source>
        <dbReference type="ARBA" id="ARBA00023015"/>
    </source>
</evidence>
<evidence type="ECO:0000313" key="8">
    <source>
        <dbReference type="Proteomes" id="UP001595556"/>
    </source>
</evidence>
<dbReference type="InterPro" id="IPR013324">
    <property type="entry name" value="RNA_pol_sigma_r3/r4-like"/>
</dbReference>
<evidence type="ECO:0000256" key="4">
    <source>
        <dbReference type="ARBA" id="ARBA00023163"/>
    </source>
</evidence>
<feature type="domain" description="RNA polymerase sigma-70 region 2" evidence="5">
    <location>
        <begin position="22"/>
        <end position="88"/>
    </location>
</feature>
<dbReference type="PANTHER" id="PTHR43133">
    <property type="entry name" value="RNA POLYMERASE ECF-TYPE SIGMA FACTO"/>
    <property type="match status" value="1"/>
</dbReference>
<dbReference type="InterPro" id="IPR036388">
    <property type="entry name" value="WH-like_DNA-bd_sf"/>
</dbReference>
<gene>
    <name evidence="7" type="ORF">ACFOEN_13060</name>
</gene>
<dbReference type="Gene3D" id="1.10.1740.10">
    <property type="match status" value="1"/>
</dbReference>
<organism evidence="7 8">
    <name type="scientific">Piscinibacterium candidicorallinum</name>
    <dbReference type="NCBI Taxonomy" id="1793872"/>
    <lineage>
        <taxon>Bacteria</taxon>
        <taxon>Pseudomonadati</taxon>
        <taxon>Pseudomonadota</taxon>
        <taxon>Betaproteobacteria</taxon>
        <taxon>Burkholderiales</taxon>
        <taxon>Piscinibacterium</taxon>
    </lineage>
</organism>
<sequence length="200" mass="22512">MIEDRAMVQAVLAGVPGAFEQLVRAHQRLTWHILARMVRDPEDARELAQETFLRVHAQLHQFRFESALKTWIGRVAYSIALRHLEKKRLNLVSLDIEPVEGAAPAWEPADPAVDVEALWADAQLRERLYSAIETLPELPRTLLTLYHLDELSIAEIAQITGLATGTIKSHLFRARARLREQLGDLASPARAGQTTNAARF</sequence>
<dbReference type="SUPFAM" id="SSF88946">
    <property type="entry name" value="Sigma2 domain of RNA polymerase sigma factors"/>
    <property type="match status" value="1"/>
</dbReference>
<dbReference type="RefSeq" id="WP_377304622.1">
    <property type="nucleotide sequence ID" value="NZ_CP180191.1"/>
</dbReference>
<dbReference type="Gene3D" id="1.10.10.10">
    <property type="entry name" value="Winged helix-like DNA-binding domain superfamily/Winged helix DNA-binding domain"/>
    <property type="match status" value="1"/>
</dbReference>
<name>A0ABV7H7N8_9BURK</name>
<protein>
    <submittedName>
        <fullName evidence="7">RNA polymerase sigma factor</fullName>
    </submittedName>
</protein>
<keyword evidence="4" id="KW-0804">Transcription</keyword>
<dbReference type="Pfam" id="PF04542">
    <property type="entry name" value="Sigma70_r2"/>
    <property type="match status" value="1"/>
</dbReference>
<dbReference type="SUPFAM" id="SSF88659">
    <property type="entry name" value="Sigma3 and sigma4 domains of RNA polymerase sigma factors"/>
    <property type="match status" value="1"/>
</dbReference>
<comment type="similarity">
    <text evidence="1">Belongs to the sigma-70 factor family. ECF subfamily.</text>
</comment>
<dbReference type="InterPro" id="IPR013249">
    <property type="entry name" value="RNA_pol_sigma70_r4_t2"/>
</dbReference>
<comment type="caution">
    <text evidence="7">The sequence shown here is derived from an EMBL/GenBank/DDBJ whole genome shotgun (WGS) entry which is preliminary data.</text>
</comment>
<keyword evidence="8" id="KW-1185">Reference proteome</keyword>
<evidence type="ECO:0000259" key="5">
    <source>
        <dbReference type="Pfam" id="PF04542"/>
    </source>
</evidence>
<keyword evidence="2" id="KW-0805">Transcription regulation</keyword>
<proteinExistence type="inferred from homology"/>
<dbReference type="InterPro" id="IPR007627">
    <property type="entry name" value="RNA_pol_sigma70_r2"/>
</dbReference>
<dbReference type="InterPro" id="IPR039425">
    <property type="entry name" value="RNA_pol_sigma-70-like"/>
</dbReference>
<feature type="domain" description="RNA polymerase sigma factor 70 region 4 type 2" evidence="6">
    <location>
        <begin position="125"/>
        <end position="178"/>
    </location>
</feature>
<evidence type="ECO:0000313" key="7">
    <source>
        <dbReference type="EMBL" id="MFC3148554.1"/>
    </source>
</evidence>
<dbReference type="PANTHER" id="PTHR43133:SF51">
    <property type="entry name" value="RNA POLYMERASE SIGMA FACTOR"/>
    <property type="match status" value="1"/>
</dbReference>
<keyword evidence="3" id="KW-0731">Sigma factor</keyword>
<reference evidence="8" key="1">
    <citation type="journal article" date="2019" name="Int. J. Syst. Evol. Microbiol.">
        <title>The Global Catalogue of Microorganisms (GCM) 10K type strain sequencing project: providing services to taxonomists for standard genome sequencing and annotation.</title>
        <authorList>
            <consortium name="The Broad Institute Genomics Platform"/>
            <consortium name="The Broad Institute Genome Sequencing Center for Infectious Disease"/>
            <person name="Wu L."/>
            <person name="Ma J."/>
        </authorList>
    </citation>
    <scope>NUCLEOTIDE SEQUENCE [LARGE SCALE GENOMIC DNA]</scope>
    <source>
        <strain evidence="8">KCTC 52168</strain>
    </source>
</reference>
<dbReference type="Pfam" id="PF08281">
    <property type="entry name" value="Sigma70_r4_2"/>
    <property type="match status" value="1"/>
</dbReference>
<dbReference type="InterPro" id="IPR014284">
    <property type="entry name" value="RNA_pol_sigma-70_dom"/>
</dbReference>
<dbReference type="InterPro" id="IPR013325">
    <property type="entry name" value="RNA_pol_sigma_r2"/>
</dbReference>
<accession>A0ABV7H7N8</accession>
<dbReference type="NCBIfam" id="TIGR02937">
    <property type="entry name" value="sigma70-ECF"/>
    <property type="match status" value="1"/>
</dbReference>